<feature type="non-terminal residue" evidence="1">
    <location>
        <position position="159"/>
    </location>
</feature>
<sequence length="159" mass="17974">MIVFNRDVLESGLMLAVRTPDPRLSKAIRFTLGSFTNHNAMIVDHNTRGFLIGEAVAPVSKYTTLEVYESKINNDGCVVKIWRIKGLTPFERHEMSLSWQLHLDGLPYAVTGLWKLGIFRFVNNLPWRIHAHGVWCTELCFEAAKAVGRDPLPKPNGKS</sequence>
<accession>X0Z6I3</accession>
<evidence type="ECO:0000313" key="1">
    <source>
        <dbReference type="EMBL" id="GAG44206.1"/>
    </source>
</evidence>
<dbReference type="Gene3D" id="3.90.1720.10">
    <property type="entry name" value="endopeptidase domain like (from Nostoc punctiforme)"/>
    <property type="match status" value="1"/>
</dbReference>
<reference evidence="1" key="1">
    <citation type="journal article" date="2014" name="Front. Microbiol.">
        <title>High frequency of phylogenetically diverse reductive dehalogenase-homologous genes in deep subseafloor sedimentary metagenomes.</title>
        <authorList>
            <person name="Kawai M."/>
            <person name="Futagami T."/>
            <person name="Toyoda A."/>
            <person name="Takaki Y."/>
            <person name="Nishi S."/>
            <person name="Hori S."/>
            <person name="Arai W."/>
            <person name="Tsubouchi T."/>
            <person name="Morono Y."/>
            <person name="Uchiyama I."/>
            <person name="Ito T."/>
            <person name="Fujiyama A."/>
            <person name="Inagaki F."/>
            <person name="Takami H."/>
        </authorList>
    </citation>
    <scope>NUCLEOTIDE SEQUENCE</scope>
    <source>
        <strain evidence="1">Expedition CK06-06</strain>
    </source>
</reference>
<name>X0Z6I3_9ZZZZ</name>
<dbReference type="AlphaFoldDB" id="X0Z6I3"/>
<comment type="caution">
    <text evidence="1">The sequence shown here is derived from an EMBL/GenBank/DDBJ whole genome shotgun (WGS) entry which is preliminary data.</text>
</comment>
<proteinExistence type="predicted"/>
<protein>
    <submittedName>
        <fullName evidence="1">Uncharacterized protein</fullName>
    </submittedName>
</protein>
<organism evidence="1">
    <name type="scientific">marine sediment metagenome</name>
    <dbReference type="NCBI Taxonomy" id="412755"/>
    <lineage>
        <taxon>unclassified sequences</taxon>
        <taxon>metagenomes</taxon>
        <taxon>ecological metagenomes</taxon>
    </lineage>
</organism>
<gene>
    <name evidence="1" type="ORF">S01H1_81659</name>
</gene>
<dbReference type="SUPFAM" id="SSF54001">
    <property type="entry name" value="Cysteine proteinases"/>
    <property type="match status" value="1"/>
</dbReference>
<dbReference type="EMBL" id="BARS01055283">
    <property type="protein sequence ID" value="GAG44206.1"/>
    <property type="molecule type" value="Genomic_DNA"/>
</dbReference>
<dbReference type="InterPro" id="IPR038765">
    <property type="entry name" value="Papain-like_cys_pep_sf"/>
</dbReference>